<evidence type="ECO:0000256" key="7">
    <source>
        <dbReference type="SAM" id="Phobius"/>
    </source>
</evidence>
<feature type="transmembrane region" description="Helical" evidence="7">
    <location>
        <begin position="308"/>
        <end position="334"/>
    </location>
</feature>
<keyword evidence="4" id="KW-0201">Cytochrome c-type biogenesis</keyword>
<keyword evidence="3 7" id="KW-0812">Transmembrane</keyword>
<evidence type="ECO:0000256" key="6">
    <source>
        <dbReference type="ARBA" id="ARBA00023136"/>
    </source>
</evidence>
<feature type="transmembrane region" description="Helical" evidence="7">
    <location>
        <begin position="383"/>
        <end position="401"/>
    </location>
</feature>
<dbReference type="Proteomes" id="UP000188879">
    <property type="component" value="Unassembled WGS sequence"/>
</dbReference>
<evidence type="ECO:0000259" key="8">
    <source>
        <dbReference type="PROSITE" id="PS51352"/>
    </source>
</evidence>
<feature type="transmembrane region" description="Helical" evidence="7">
    <location>
        <begin position="407"/>
        <end position="426"/>
    </location>
</feature>
<dbReference type="EMBL" id="MLCO01000098">
    <property type="protein sequence ID" value="ONG53542.1"/>
    <property type="molecule type" value="Genomic_DNA"/>
</dbReference>
<feature type="transmembrane region" description="Helical" evidence="7">
    <location>
        <begin position="229"/>
        <end position="253"/>
    </location>
</feature>
<dbReference type="InterPro" id="IPR035671">
    <property type="entry name" value="DsbD_gamma"/>
</dbReference>
<organism evidence="9 10">
    <name type="scientific">Teichococcus deserti</name>
    <dbReference type="NCBI Taxonomy" id="1817963"/>
    <lineage>
        <taxon>Bacteria</taxon>
        <taxon>Pseudomonadati</taxon>
        <taxon>Pseudomonadota</taxon>
        <taxon>Alphaproteobacteria</taxon>
        <taxon>Acetobacterales</taxon>
        <taxon>Roseomonadaceae</taxon>
        <taxon>Roseomonas</taxon>
    </lineage>
</organism>
<evidence type="ECO:0000256" key="3">
    <source>
        <dbReference type="ARBA" id="ARBA00022692"/>
    </source>
</evidence>
<name>A0A1V2H352_9PROT</name>
<keyword evidence="10" id="KW-1185">Reference proteome</keyword>
<evidence type="ECO:0000313" key="9">
    <source>
        <dbReference type="EMBL" id="ONG53542.1"/>
    </source>
</evidence>
<keyword evidence="2" id="KW-1003">Cell membrane</keyword>
<dbReference type="PANTHER" id="PTHR32234:SF3">
    <property type="entry name" value="SUPPRESSION OF COPPER SENSITIVITY PROTEIN"/>
    <property type="match status" value="1"/>
</dbReference>
<sequence length="584" mass="59388">EGAVVLPLTVTPPASLKPGDVFTLEARASWLVCEKVCIPEEGVFRLDFPVEAAPRMDPAQAADFAGAEAALPRPAPWAAAIGFDGQQGAIRIDSPDLTPATVKSAEFFPAEWGVLDHAAPQVLQVADGALRLGLPRGAAPMPPGPMQGVLVLTDAGGQRSAFTVAAQPGALPAAVSTAAALPLWQAALWAALGGLILNLMPCVFPILAMKAIGLARLSGAARGTVRAHAASYTAGVVLSFLALAGLMLGLRAAGSVAGWGFQFTAPLFVTAMGWLMLAVGLNLSGVFEFGRPVRMGSTVAARGGHLGSFATGGLAVLVATPCTAPFMAAAIGAAMAMPPVSALAVFAAMGFGMAAPYALLALAPGLAARLPKPGAWMARLKEILAFPMYGAALWLLWVLAQQVGPEGLAAALAGGLAIGFAGWALGSAQAARRRGAQWLGRGTAVLAVCAALALLPQMVGAPAASANTAAEAGSEPWSEARLAQLRAEGRPVFVNMTAAWCITCKVNERVALQSDGVRKAFEAGNIAYLKGDWTDGGPAIAAVLRAHGREGVPLYLVYPAGGGAPVVLPQILTEQIVLQALPAS</sequence>
<keyword evidence="5 7" id="KW-1133">Transmembrane helix</keyword>
<dbReference type="Gene3D" id="3.40.30.10">
    <property type="entry name" value="Glutaredoxin"/>
    <property type="match status" value="1"/>
</dbReference>
<comment type="subcellular location">
    <subcellularLocation>
        <location evidence="1">Cell membrane</location>
        <topology evidence="1">Multi-pass membrane protein</topology>
    </subcellularLocation>
</comment>
<feature type="transmembrane region" description="Helical" evidence="7">
    <location>
        <begin position="340"/>
        <end position="362"/>
    </location>
</feature>
<evidence type="ECO:0000256" key="5">
    <source>
        <dbReference type="ARBA" id="ARBA00022989"/>
    </source>
</evidence>
<dbReference type="PANTHER" id="PTHR32234">
    <property type="entry name" value="THIOL:DISULFIDE INTERCHANGE PROTEIN DSBD"/>
    <property type="match status" value="1"/>
</dbReference>
<protein>
    <submittedName>
        <fullName evidence="9">Cytochrome C biogenesis protein</fullName>
    </submittedName>
</protein>
<dbReference type="InterPro" id="IPR013766">
    <property type="entry name" value="Thioredoxin_domain"/>
</dbReference>
<feature type="domain" description="Thioredoxin" evidence="8">
    <location>
        <begin position="457"/>
        <end position="584"/>
    </location>
</feature>
<dbReference type="Pfam" id="PF13899">
    <property type="entry name" value="Thioredoxin_7"/>
    <property type="match status" value="1"/>
</dbReference>
<dbReference type="GO" id="GO:0015035">
    <property type="term" value="F:protein-disulfide reductase activity"/>
    <property type="evidence" value="ECO:0007669"/>
    <property type="project" value="TreeGrafter"/>
</dbReference>
<dbReference type="AlphaFoldDB" id="A0A1V2H352"/>
<keyword evidence="6 7" id="KW-0472">Membrane</keyword>
<reference evidence="9 10" key="1">
    <citation type="submission" date="2016-10" db="EMBL/GenBank/DDBJ databases">
        <title>Draft Genome sequence of Roseomonas sp. strain M3.</title>
        <authorList>
            <person name="Subhash Y."/>
            <person name="Lee S."/>
        </authorList>
    </citation>
    <scope>NUCLEOTIDE SEQUENCE [LARGE SCALE GENOMIC DNA]</scope>
    <source>
        <strain evidence="9 10">M3</strain>
    </source>
</reference>
<gene>
    <name evidence="9" type="ORF">BKE38_11990</name>
</gene>
<dbReference type="InterPro" id="IPR003834">
    <property type="entry name" value="Cyt_c_assmbl_TM_dom"/>
</dbReference>
<dbReference type="InterPro" id="IPR036249">
    <property type="entry name" value="Thioredoxin-like_sf"/>
</dbReference>
<dbReference type="RefSeq" id="WP_076957589.1">
    <property type="nucleotide sequence ID" value="NZ_MLCO01000098.1"/>
</dbReference>
<dbReference type="PROSITE" id="PS51352">
    <property type="entry name" value="THIOREDOXIN_2"/>
    <property type="match status" value="1"/>
</dbReference>
<dbReference type="GO" id="GO:0045454">
    <property type="term" value="P:cell redox homeostasis"/>
    <property type="evidence" value="ECO:0007669"/>
    <property type="project" value="TreeGrafter"/>
</dbReference>
<feature type="transmembrane region" description="Helical" evidence="7">
    <location>
        <begin position="438"/>
        <end position="459"/>
    </location>
</feature>
<feature type="transmembrane region" description="Helical" evidence="7">
    <location>
        <begin position="186"/>
        <end position="208"/>
    </location>
</feature>
<dbReference type="CDD" id="cd02953">
    <property type="entry name" value="DsbDgamma"/>
    <property type="match status" value="1"/>
</dbReference>
<feature type="non-terminal residue" evidence="9">
    <location>
        <position position="1"/>
    </location>
</feature>
<comment type="caution">
    <text evidence="9">The sequence shown here is derived from an EMBL/GenBank/DDBJ whole genome shotgun (WGS) entry which is preliminary data.</text>
</comment>
<evidence type="ECO:0000256" key="1">
    <source>
        <dbReference type="ARBA" id="ARBA00004651"/>
    </source>
</evidence>
<accession>A0A1V2H352</accession>
<dbReference type="GO" id="GO:0017004">
    <property type="term" value="P:cytochrome complex assembly"/>
    <property type="evidence" value="ECO:0007669"/>
    <property type="project" value="UniProtKB-KW"/>
</dbReference>
<evidence type="ECO:0000313" key="10">
    <source>
        <dbReference type="Proteomes" id="UP000188879"/>
    </source>
</evidence>
<proteinExistence type="predicted"/>
<evidence type="ECO:0000256" key="2">
    <source>
        <dbReference type="ARBA" id="ARBA00022475"/>
    </source>
</evidence>
<dbReference type="SUPFAM" id="SSF52833">
    <property type="entry name" value="Thioredoxin-like"/>
    <property type="match status" value="1"/>
</dbReference>
<evidence type="ECO:0000256" key="4">
    <source>
        <dbReference type="ARBA" id="ARBA00022748"/>
    </source>
</evidence>
<dbReference type="GO" id="GO:0005886">
    <property type="term" value="C:plasma membrane"/>
    <property type="evidence" value="ECO:0007669"/>
    <property type="project" value="UniProtKB-SubCell"/>
</dbReference>
<feature type="transmembrane region" description="Helical" evidence="7">
    <location>
        <begin position="265"/>
        <end position="287"/>
    </location>
</feature>
<dbReference type="Pfam" id="PF02683">
    <property type="entry name" value="DsbD_TM"/>
    <property type="match status" value="1"/>
</dbReference>
<dbReference type="OrthoDB" id="9811036at2"/>